<keyword evidence="3" id="KW-1185">Reference proteome</keyword>
<dbReference type="GO" id="GO:0005829">
    <property type="term" value="C:cytosol"/>
    <property type="evidence" value="ECO:0007669"/>
    <property type="project" value="TreeGrafter"/>
</dbReference>
<dbReference type="InterPro" id="IPR001753">
    <property type="entry name" value="Enoyl-CoA_hydra/iso"/>
</dbReference>
<evidence type="ECO:0000256" key="1">
    <source>
        <dbReference type="ARBA" id="ARBA00023239"/>
    </source>
</evidence>
<dbReference type="RefSeq" id="WP_114743785.1">
    <property type="nucleotide sequence ID" value="NZ_QQAY01000001.1"/>
</dbReference>
<organism evidence="2 3">
    <name type="scientific">Falsibacillus pallidus</name>
    <dbReference type="NCBI Taxonomy" id="493781"/>
    <lineage>
        <taxon>Bacteria</taxon>
        <taxon>Bacillati</taxon>
        <taxon>Bacillota</taxon>
        <taxon>Bacilli</taxon>
        <taxon>Bacillales</taxon>
        <taxon>Bacillaceae</taxon>
        <taxon>Falsibacillus</taxon>
    </lineage>
</organism>
<dbReference type="EMBL" id="QQAY01000001">
    <property type="protein sequence ID" value="RDI47567.1"/>
    <property type="molecule type" value="Genomic_DNA"/>
</dbReference>
<proteinExistence type="predicted"/>
<dbReference type="SUPFAM" id="SSF52096">
    <property type="entry name" value="ClpP/crotonase"/>
    <property type="match status" value="1"/>
</dbReference>
<dbReference type="PANTHER" id="PTHR11941:SF27">
    <property type="entry name" value="ETHYLMALONYL-COA DECARBOXYLASE"/>
    <property type="match status" value="1"/>
</dbReference>
<dbReference type="InterPro" id="IPR029045">
    <property type="entry name" value="ClpP/crotonase-like_dom_sf"/>
</dbReference>
<dbReference type="Pfam" id="PF00378">
    <property type="entry name" value="ECH_1"/>
    <property type="match status" value="1"/>
</dbReference>
<name>A0A370GV73_9BACI</name>
<dbReference type="GO" id="GO:0006635">
    <property type="term" value="P:fatty acid beta-oxidation"/>
    <property type="evidence" value="ECO:0007669"/>
    <property type="project" value="TreeGrafter"/>
</dbReference>
<dbReference type="CDD" id="cd06558">
    <property type="entry name" value="crotonase-like"/>
    <property type="match status" value="1"/>
</dbReference>
<dbReference type="AlphaFoldDB" id="A0A370GV73"/>
<sequence length="252" mass="27837">MKGYTISTIGQSILLFKINRPEKRNAVNYEVMDGLEEAISLADQDEAIKIMAITGEGEKAFCSGGDLSEFHGLKTEEEAFWMLSRMGGILYRLAVLPKPTLAVINGSAVGGGCEIAAACDFRIASINSKMGFIQGNLGITTGWGGASLLFERIQASDALKLLCESSIKDVHGLKEIGFIQEISDFWSEEKIVEFTQQMLQKETAVLSAYKSSLVQKWKVTGLKDRIYQEIKNCSVLWESDAHHKAVDRFLKN</sequence>
<dbReference type="Proteomes" id="UP000255326">
    <property type="component" value="Unassembled WGS sequence"/>
</dbReference>
<evidence type="ECO:0000313" key="2">
    <source>
        <dbReference type="EMBL" id="RDI47567.1"/>
    </source>
</evidence>
<dbReference type="Gene3D" id="3.90.226.10">
    <property type="entry name" value="2-enoyl-CoA Hydratase, Chain A, domain 1"/>
    <property type="match status" value="1"/>
</dbReference>
<evidence type="ECO:0000313" key="3">
    <source>
        <dbReference type="Proteomes" id="UP000255326"/>
    </source>
</evidence>
<accession>A0A370GV73</accession>
<dbReference type="PANTHER" id="PTHR11941">
    <property type="entry name" value="ENOYL-COA HYDRATASE-RELATED"/>
    <property type="match status" value="1"/>
</dbReference>
<gene>
    <name evidence="2" type="ORF">DFR59_101225</name>
</gene>
<dbReference type="OrthoDB" id="9775794at2"/>
<keyword evidence="1" id="KW-0456">Lyase</keyword>
<dbReference type="GO" id="GO:0016829">
    <property type="term" value="F:lyase activity"/>
    <property type="evidence" value="ECO:0007669"/>
    <property type="project" value="UniProtKB-KW"/>
</dbReference>
<comment type="caution">
    <text evidence="2">The sequence shown here is derived from an EMBL/GenBank/DDBJ whole genome shotgun (WGS) entry which is preliminary data.</text>
</comment>
<reference evidence="2 3" key="1">
    <citation type="submission" date="2018-07" db="EMBL/GenBank/DDBJ databases">
        <title>Genomic Encyclopedia of Type Strains, Phase IV (KMG-IV): sequencing the most valuable type-strain genomes for metagenomic binning, comparative biology and taxonomic classification.</title>
        <authorList>
            <person name="Goeker M."/>
        </authorList>
    </citation>
    <scope>NUCLEOTIDE SEQUENCE [LARGE SCALE GENOMIC DNA]</scope>
    <source>
        <strain evidence="2 3">DSM 25281</strain>
    </source>
</reference>
<protein>
    <submittedName>
        <fullName evidence="2">Enoyl-CoA hydratase/carnithine racemase</fullName>
    </submittedName>
</protein>